<dbReference type="NCBIfam" id="TIGR04532">
    <property type="entry name" value="PT_fungal_PKS"/>
    <property type="match status" value="1"/>
</dbReference>
<name>A0A0D0C9M1_9AGAR</name>
<dbReference type="EMBL" id="KN834863">
    <property type="protein sequence ID" value="KIK51473.1"/>
    <property type="molecule type" value="Genomic_DNA"/>
</dbReference>
<dbReference type="PROSITE" id="PS52019">
    <property type="entry name" value="PKS_MFAS_DH"/>
    <property type="match status" value="1"/>
</dbReference>
<dbReference type="InterPro" id="IPR050091">
    <property type="entry name" value="PKS_NRPS_Biosynth_Enz"/>
</dbReference>
<dbReference type="Gene3D" id="3.40.47.10">
    <property type="match status" value="1"/>
</dbReference>
<dbReference type="SMART" id="SM00825">
    <property type="entry name" value="PKS_KS"/>
    <property type="match status" value="1"/>
</dbReference>
<gene>
    <name evidence="10" type="primary">pks1</name>
    <name evidence="10" type="ORF">GYMLUDRAFT_394448</name>
</gene>
<dbReference type="InterPro" id="IPR020841">
    <property type="entry name" value="PKS_Beta-ketoAc_synthase_dom"/>
</dbReference>
<evidence type="ECO:0000259" key="7">
    <source>
        <dbReference type="PROSITE" id="PS50075"/>
    </source>
</evidence>
<accession>A0A0D0C9M1</accession>
<dbReference type="InterPro" id="IPR042104">
    <property type="entry name" value="PKS_dehydratase_sf"/>
</dbReference>
<dbReference type="Pfam" id="PF02801">
    <property type="entry name" value="Ketoacyl-synt_C"/>
    <property type="match status" value="1"/>
</dbReference>
<dbReference type="Pfam" id="PF00109">
    <property type="entry name" value="ketoacyl-synt"/>
    <property type="match status" value="1"/>
</dbReference>
<dbReference type="InterPro" id="IPR001227">
    <property type="entry name" value="Ac_transferase_dom_sf"/>
</dbReference>
<evidence type="ECO:0000259" key="8">
    <source>
        <dbReference type="PROSITE" id="PS52004"/>
    </source>
</evidence>
<dbReference type="Gene3D" id="3.40.366.10">
    <property type="entry name" value="Malonyl-Coenzyme A Acyl Carrier Protein, domain 2"/>
    <property type="match status" value="3"/>
</dbReference>
<keyword evidence="3" id="KW-0597">Phosphoprotein</keyword>
<dbReference type="InterPro" id="IPR036736">
    <property type="entry name" value="ACP-like_sf"/>
</dbReference>
<dbReference type="SUPFAM" id="SSF53474">
    <property type="entry name" value="alpha/beta-Hydrolases"/>
    <property type="match status" value="1"/>
</dbReference>
<proteinExistence type="predicted"/>
<dbReference type="SUPFAM" id="SSF55048">
    <property type="entry name" value="Probable ACP-binding domain of malonyl-CoA ACP transacylase"/>
    <property type="match status" value="1"/>
</dbReference>
<evidence type="ECO:0000256" key="4">
    <source>
        <dbReference type="ARBA" id="ARBA00022679"/>
    </source>
</evidence>
<dbReference type="SMART" id="SM00827">
    <property type="entry name" value="PKS_AT"/>
    <property type="match status" value="1"/>
</dbReference>
<dbReference type="Gene3D" id="3.10.129.110">
    <property type="entry name" value="Polyketide synthase dehydratase"/>
    <property type="match status" value="1"/>
</dbReference>
<dbReference type="InterPro" id="IPR049900">
    <property type="entry name" value="PKS_mFAS_DH"/>
</dbReference>
<dbReference type="Pfam" id="PF22621">
    <property type="entry name" value="CurL-like_PKS_C"/>
    <property type="match status" value="1"/>
</dbReference>
<dbReference type="InterPro" id="IPR020806">
    <property type="entry name" value="PKS_PP-bd"/>
</dbReference>
<dbReference type="GO" id="GO:0044550">
    <property type="term" value="P:secondary metabolite biosynthetic process"/>
    <property type="evidence" value="ECO:0007669"/>
    <property type="project" value="UniProtKB-ARBA"/>
</dbReference>
<dbReference type="InterPro" id="IPR001031">
    <property type="entry name" value="Thioesterase"/>
</dbReference>
<dbReference type="PANTHER" id="PTHR43775:SF37">
    <property type="entry name" value="SI:DKEY-61P9.11"/>
    <property type="match status" value="1"/>
</dbReference>
<dbReference type="Gene3D" id="3.30.70.3290">
    <property type="match status" value="1"/>
</dbReference>
<dbReference type="InterPro" id="IPR014031">
    <property type="entry name" value="Ketoacyl_synth_C"/>
</dbReference>
<comment type="pathway">
    <text evidence="1">Secondary metabolite biosynthesis.</text>
</comment>
<dbReference type="Pfam" id="PF21089">
    <property type="entry name" value="PKS_DH_N"/>
    <property type="match status" value="1"/>
</dbReference>
<keyword evidence="11" id="KW-1185">Reference proteome</keyword>
<feature type="region of interest" description="N-terminal hotdog fold" evidence="5">
    <location>
        <begin position="1300"/>
        <end position="1435"/>
    </location>
</feature>
<dbReference type="Pfam" id="PF00550">
    <property type="entry name" value="PP-binding"/>
    <property type="match status" value="2"/>
</dbReference>
<dbReference type="GO" id="GO:0004312">
    <property type="term" value="F:fatty acid synthase activity"/>
    <property type="evidence" value="ECO:0007669"/>
    <property type="project" value="TreeGrafter"/>
</dbReference>
<dbReference type="SUPFAM" id="SSF52151">
    <property type="entry name" value="FabD/lysophospholipase-like"/>
    <property type="match status" value="1"/>
</dbReference>
<protein>
    <submittedName>
        <fullName evidence="10">Pks1 protein</fullName>
    </submittedName>
</protein>
<feature type="domain" description="Carrier" evidence="7">
    <location>
        <begin position="1648"/>
        <end position="1723"/>
    </location>
</feature>
<dbReference type="SMART" id="SM00823">
    <property type="entry name" value="PKS_PP"/>
    <property type="match status" value="2"/>
</dbReference>
<dbReference type="CDD" id="cd00833">
    <property type="entry name" value="PKS"/>
    <property type="match status" value="1"/>
</dbReference>
<dbReference type="InterPro" id="IPR049552">
    <property type="entry name" value="PKS_DH_N"/>
</dbReference>
<dbReference type="InterPro" id="IPR049551">
    <property type="entry name" value="PKS_DH_C"/>
</dbReference>
<sequence>MVLPPMLNIPIFDGQGTSANKYSAACRQALEDARRASGSLLLKSCHETFLEEYAALTSSQLSNIALDIATFPTPESLLSSLDEKSLENAVVAGTSIFLIQALRYLSYVEAVAFTSGSMAPFADILHDNIQHQVGIAGFSSGVLAAWLVATSRNRMSYLSHAVEIYRLAFWIGVRAQLYRAEALQATSSLKWQSEPWSQVFLGINVSDLSAHLSKFNADRSPSESLVITAVINDSTITVSGRPDTLASFVQALPEHDFRIQRSNMYTLYHSASLGPTKAQIREDVGRRHIQLPDASDLFVPLRCIFDGELVNTSTSLIDSVLDMIMTEPVAWDKLTASIAKAVPTRKNARLLNFGPGSGLCRLMTKGLSMENFSIVDEISSGDISKAEGVKEPIAIIGMAVNMPGAPNVAKLWEVLEQGINTISEIPSSRFDVSLYNGPNELNSGRSMKAHSGNFIDDPSLFDNKFFRISPREAKSMDPQQRILLHAAQEALDDAGYVPNATPTFQQDSFACYIGTATDDYVQNLRDSIDVYYSTGTLRSFLSGRISYAMKFSGPSVVLDTACSGSVVAIYHACRALINGDCTAALAGGVNTISSPDMTLGLDRAHFLSPTGQCKPFDISADGYSRSEGCGVFVLKRLSDAIRENDRILGVIRGVEVNQSGNAHSITHPHAPTQYSLFERLLNRSGVARSLVNVIEAHGTGTQAGDPSELESIRRTFAVKRTADNPLHITSVKANIGHLEAASGAAGLAKLLLMIRYQTIPRLISLETLNPTIAPLDSDHVSIARENMFWPPARKEMPRVALLNNFGAAGSNSALLIEEYTQPPRNTSTASLPLLFGASAKDEEALSRLRDRYIEFLESSEGDRQKLFDIAYTSTARRQLYGSRLAVTATTKEELVANLKRASIQTNAAPSSSKAIFVFSGQGGQYLGMGRLLYTSLPSFRKNIDLCHRMLVEMGFPGVLSIILVDGSSSGLDKLVEVEAYQAALLSLQFALAQLWISWGLEPAAVVGHSIGEYAALVVAGVLDLKSALFIVASRVRLMVQKCSVQTTGMLAVNMGSEDVMRTLASDCSFANITIACFNSPVDSVLGGPIEDLLCLKDQLDKEKSCKSVVLSVPYGYHTDAMLPISPDLNAVGASVAFRAPRIPVVSNVTGTVVQPGDATFFSAEYFSRHCVEPVQFTEGINALINSPLLGDTKCCIDIGPHPTTLPMLKANPMIADLNFLLASSQRKNEDPWKTLTSSLSAMYIRGVPLQWRAIYEHLSPICVELPSYPFSYSSFWVQFQESPTSSPSNALIPTSSSNIHEFTMLNKWVERPTAENGCVAIFESSISLLSPFITGHRVGDHPLCPASVYHELALSGVQLATQELEYKRDNLITVLRSIEYVKPLIYTENDARALRTRVTHVDRNGGSFAVSSCSLGSGEETMHCFGEFSHQGLEKSAKKFQRHEPILLRDIDSVCSSSSVEIISTRTAYEVVFPRVVMYSEKYHTMRTITIHPNRHDAYAIIRIPLNLTPGTFIVHPVFMDTMLHVAGFVANIQADVGDAFICSQVDSVKILPDKLDLSLEYGICTKGAWVAEEGAIIAEAYAISLPSRRIVAHLKGMHFRKLRLASLKRALSLSVGAPTPHADRRLPAKANVPQPTPNNAASSVKESDIRTTVLEIIASTCGISASEMDSSADLSALGIDSLMSIEISSRLQTTFPDSSLDARALLTLVTPAQISEEVVSKTLLVKANAVVFKSKASESDSSDELNSGTLVATRTPTVVSDDKDDVSVHEIIASVLELDAHEIGDDVELETLGMDSLSAMESLEALRRATQIYLPSNLFETYTTVRAVQKYLSSLKDTKRDKPESNVHPKRPVETPSFLPFGPLPVPIQRSGNSNIPLFLIHDGSGLINYYERMTPLGRDVWGIYNPKFTTNDEWSGVESMAAHYSKLITQTVASGPLIIGGWSFGGIAAFEAARHLLSLDRDVRGILLIDPPNPVGHVPLSEALIDAVLSQGGYKISSNASRLVFRQFQLNSSMLGRYSSKAQRDILPLKVAFLRSQKGLSLPGTTVPVPEWLADRSNPQAVVGWESLVRGPIEILDIPGNHFEPFLPANVEEVSRKIAQGCDYLGCQ</sequence>
<evidence type="ECO:0000256" key="3">
    <source>
        <dbReference type="ARBA" id="ARBA00022553"/>
    </source>
</evidence>
<dbReference type="InterPro" id="IPR009081">
    <property type="entry name" value="PP-bd_ACP"/>
</dbReference>
<dbReference type="PROSITE" id="PS00012">
    <property type="entry name" value="PHOSPHOPANTETHEINE"/>
    <property type="match status" value="2"/>
</dbReference>
<evidence type="ECO:0000259" key="9">
    <source>
        <dbReference type="PROSITE" id="PS52019"/>
    </source>
</evidence>
<dbReference type="Gene3D" id="3.30.70.250">
    <property type="entry name" value="Malonyl-CoA ACP transacylase, ACP-binding"/>
    <property type="match status" value="1"/>
</dbReference>
<dbReference type="Pfam" id="PF16073">
    <property type="entry name" value="SAT"/>
    <property type="match status" value="1"/>
</dbReference>
<dbReference type="InterPro" id="IPR014030">
    <property type="entry name" value="Ketoacyl_synth_N"/>
</dbReference>
<dbReference type="InterPro" id="IPR016035">
    <property type="entry name" value="Acyl_Trfase/lysoPLipase"/>
</dbReference>
<feature type="domain" description="Carrier" evidence="7">
    <location>
        <begin position="1763"/>
        <end position="1837"/>
    </location>
</feature>
<dbReference type="GO" id="GO:0031177">
    <property type="term" value="F:phosphopantetheine binding"/>
    <property type="evidence" value="ECO:0007669"/>
    <property type="project" value="InterPro"/>
</dbReference>
<reference evidence="10 11" key="1">
    <citation type="submission" date="2014-04" db="EMBL/GenBank/DDBJ databases">
        <title>Evolutionary Origins and Diversification of the Mycorrhizal Mutualists.</title>
        <authorList>
            <consortium name="DOE Joint Genome Institute"/>
            <consortium name="Mycorrhizal Genomics Consortium"/>
            <person name="Kohler A."/>
            <person name="Kuo A."/>
            <person name="Nagy L.G."/>
            <person name="Floudas D."/>
            <person name="Copeland A."/>
            <person name="Barry K.W."/>
            <person name="Cichocki N."/>
            <person name="Veneault-Fourrey C."/>
            <person name="LaButti K."/>
            <person name="Lindquist E.A."/>
            <person name="Lipzen A."/>
            <person name="Lundell T."/>
            <person name="Morin E."/>
            <person name="Murat C."/>
            <person name="Riley R."/>
            <person name="Ohm R."/>
            <person name="Sun H."/>
            <person name="Tunlid A."/>
            <person name="Henrissat B."/>
            <person name="Grigoriev I.V."/>
            <person name="Hibbett D.S."/>
            <person name="Martin F."/>
        </authorList>
    </citation>
    <scope>NUCLEOTIDE SEQUENCE [LARGE SCALE GENOMIC DNA]</scope>
    <source>
        <strain evidence="10 11">FD-317 M1</strain>
    </source>
</reference>
<feature type="domain" description="Ketosynthase family 3 (KS3)" evidence="8">
    <location>
        <begin position="390"/>
        <end position="818"/>
    </location>
</feature>
<dbReference type="InterPro" id="IPR030918">
    <property type="entry name" value="PT_fungal_PKS"/>
</dbReference>
<feature type="region of interest" description="Disordered" evidence="6">
    <location>
        <begin position="1619"/>
        <end position="1645"/>
    </location>
</feature>
<dbReference type="SUPFAM" id="SSF47336">
    <property type="entry name" value="ACP-like"/>
    <property type="match status" value="2"/>
</dbReference>
<dbReference type="PANTHER" id="PTHR43775">
    <property type="entry name" value="FATTY ACID SYNTHASE"/>
    <property type="match status" value="1"/>
</dbReference>
<dbReference type="PROSITE" id="PS50075">
    <property type="entry name" value="CARRIER"/>
    <property type="match status" value="2"/>
</dbReference>
<dbReference type="InterPro" id="IPR029058">
    <property type="entry name" value="AB_hydrolase_fold"/>
</dbReference>
<keyword evidence="4" id="KW-0808">Transferase</keyword>
<dbReference type="Pfam" id="PF00975">
    <property type="entry name" value="Thioesterase"/>
    <property type="match status" value="1"/>
</dbReference>
<dbReference type="Gene3D" id="1.10.1200.10">
    <property type="entry name" value="ACP-like"/>
    <property type="match status" value="2"/>
</dbReference>
<dbReference type="HOGENOM" id="CLU_000022_6_4_1"/>
<evidence type="ECO:0000256" key="5">
    <source>
        <dbReference type="PROSITE-ProRule" id="PRU01363"/>
    </source>
</evidence>
<dbReference type="PROSITE" id="PS52004">
    <property type="entry name" value="KS3_2"/>
    <property type="match status" value="1"/>
</dbReference>
<feature type="active site" description="Proton donor; for dehydratase activity" evidence="5">
    <location>
        <position position="1521"/>
    </location>
</feature>
<dbReference type="InterPro" id="IPR014043">
    <property type="entry name" value="Acyl_transferase_dom"/>
</dbReference>
<dbReference type="InterPro" id="IPR032088">
    <property type="entry name" value="SAT"/>
</dbReference>
<dbReference type="Gene3D" id="3.40.50.1820">
    <property type="entry name" value="alpha/beta hydrolase"/>
    <property type="match status" value="1"/>
</dbReference>
<organism evidence="10 11">
    <name type="scientific">Collybiopsis luxurians FD-317 M1</name>
    <dbReference type="NCBI Taxonomy" id="944289"/>
    <lineage>
        <taxon>Eukaryota</taxon>
        <taxon>Fungi</taxon>
        <taxon>Dikarya</taxon>
        <taxon>Basidiomycota</taxon>
        <taxon>Agaricomycotina</taxon>
        <taxon>Agaricomycetes</taxon>
        <taxon>Agaricomycetidae</taxon>
        <taxon>Agaricales</taxon>
        <taxon>Marasmiineae</taxon>
        <taxon>Omphalotaceae</taxon>
        <taxon>Collybiopsis</taxon>
        <taxon>Collybiopsis luxurians</taxon>
    </lineage>
</organism>
<feature type="active site" description="Proton acceptor; for dehydratase activity" evidence="5">
    <location>
        <position position="1336"/>
    </location>
</feature>
<evidence type="ECO:0000256" key="6">
    <source>
        <dbReference type="SAM" id="MobiDB-lite"/>
    </source>
</evidence>
<evidence type="ECO:0000256" key="2">
    <source>
        <dbReference type="ARBA" id="ARBA00022450"/>
    </source>
</evidence>
<evidence type="ECO:0000313" key="10">
    <source>
        <dbReference type="EMBL" id="KIK51473.1"/>
    </source>
</evidence>
<dbReference type="GO" id="GO:0006633">
    <property type="term" value="P:fatty acid biosynthetic process"/>
    <property type="evidence" value="ECO:0007669"/>
    <property type="project" value="TreeGrafter"/>
</dbReference>
<evidence type="ECO:0000256" key="1">
    <source>
        <dbReference type="ARBA" id="ARBA00005179"/>
    </source>
</evidence>
<dbReference type="Proteomes" id="UP000053593">
    <property type="component" value="Unassembled WGS sequence"/>
</dbReference>
<dbReference type="InterPro" id="IPR006162">
    <property type="entry name" value="Ppantetheine_attach_site"/>
</dbReference>
<dbReference type="InterPro" id="IPR016036">
    <property type="entry name" value="Malonyl_transacylase_ACP-bd"/>
</dbReference>
<dbReference type="OrthoDB" id="329835at2759"/>
<dbReference type="Pfam" id="PF14765">
    <property type="entry name" value="PS-DH"/>
    <property type="match status" value="1"/>
</dbReference>
<dbReference type="Pfam" id="PF00698">
    <property type="entry name" value="Acyl_transf_1"/>
    <property type="match status" value="1"/>
</dbReference>
<dbReference type="InterPro" id="IPR016039">
    <property type="entry name" value="Thiolase-like"/>
</dbReference>
<feature type="region of interest" description="C-terminal hotdog fold" evidence="5">
    <location>
        <begin position="1456"/>
        <end position="1609"/>
    </location>
</feature>
<dbReference type="SUPFAM" id="SSF53901">
    <property type="entry name" value="Thiolase-like"/>
    <property type="match status" value="1"/>
</dbReference>
<feature type="domain" description="PKS/mFAS DH" evidence="9">
    <location>
        <begin position="1300"/>
        <end position="1609"/>
    </location>
</feature>
<evidence type="ECO:0000313" key="11">
    <source>
        <dbReference type="Proteomes" id="UP000053593"/>
    </source>
</evidence>
<keyword evidence="2" id="KW-0596">Phosphopantetheine</keyword>